<proteinExistence type="predicted"/>
<dbReference type="InterPro" id="IPR036388">
    <property type="entry name" value="WH-like_DNA-bd_sf"/>
</dbReference>
<dbReference type="RefSeq" id="WP_114839831.1">
    <property type="nucleotide sequence ID" value="NZ_CP031217.1"/>
</dbReference>
<dbReference type="AlphaFoldDB" id="A0AAX2A557"/>
<sequence length="141" mass="16342">MSICFLSLETSKVFNQLILNHLSKEGYQGLSVSNLLIFPYLENENDLSISKLAKKLNQSRQATHKSINRLCELSYITLNQEKNKKEKIINLDKKGKALLEEANFFIESLQNQLKKVVGKKELFDFIQNQNIIFDYLNSKLD</sequence>
<dbReference type="Proteomes" id="UP000289193">
    <property type="component" value="Unassembled WGS sequence"/>
</dbReference>
<dbReference type="InterPro" id="IPR036390">
    <property type="entry name" value="WH_DNA-bd_sf"/>
</dbReference>
<dbReference type="EMBL" id="PDKM01000007">
    <property type="protein sequence ID" value="RXK09168.1"/>
    <property type="molecule type" value="Genomic_DNA"/>
</dbReference>
<reference evidence="1 3" key="2">
    <citation type="submission" date="2018-07" db="EMBL/GenBank/DDBJ databases">
        <title>Complete genome of the Arcobacter bivalviorum type strain LMG 26154.</title>
        <authorList>
            <person name="Miller W.G."/>
            <person name="Yee E."/>
            <person name="Bono J.L."/>
        </authorList>
    </citation>
    <scope>NUCLEOTIDE SEQUENCE [LARGE SCALE GENOMIC DNA]</scope>
    <source>
        <strain evidence="1 3">LMG 26154</strain>
    </source>
</reference>
<dbReference type="SUPFAM" id="SSF46785">
    <property type="entry name" value="Winged helix' DNA-binding domain"/>
    <property type="match status" value="1"/>
</dbReference>
<keyword evidence="4" id="KW-1185">Reference proteome</keyword>
<name>A0AAX2A557_9BACT</name>
<dbReference type="Pfam" id="PF13412">
    <property type="entry name" value="HTH_24"/>
    <property type="match status" value="1"/>
</dbReference>
<evidence type="ECO:0000313" key="3">
    <source>
        <dbReference type="Proteomes" id="UP000253850"/>
    </source>
</evidence>
<dbReference type="EMBL" id="CP031217">
    <property type="protein sequence ID" value="AXH13027.1"/>
    <property type="molecule type" value="Genomic_DNA"/>
</dbReference>
<evidence type="ECO:0000313" key="2">
    <source>
        <dbReference type="EMBL" id="RXK09168.1"/>
    </source>
</evidence>
<dbReference type="Gene3D" id="1.10.10.10">
    <property type="entry name" value="Winged helix-like DNA-binding domain superfamily/Winged helix DNA-binding domain"/>
    <property type="match status" value="1"/>
</dbReference>
<dbReference type="GO" id="GO:0003700">
    <property type="term" value="F:DNA-binding transcription factor activity"/>
    <property type="evidence" value="ECO:0007669"/>
    <property type="project" value="InterPro"/>
</dbReference>
<accession>A0AAX2A557</accession>
<organism evidence="2 4">
    <name type="scientific">Halarcobacter bivalviorum</name>
    <dbReference type="NCBI Taxonomy" id="663364"/>
    <lineage>
        <taxon>Bacteria</taxon>
        <taxon>Pseudomonadati</taxon>
        <taxon>Campylobacterota</taxon>
        <taxon>Epsilonproteobacteria</taxon>
        <taxon>Campylobacterales</taxon>
        <taxon>Arcobacteraceae</taxon>
        <taxon>Halarcobacter</taxon>
    </lineage>
</organism>
<evidence type="ECO:0000313" key="1">
    <source>
        <dbReference type="EMBL" id="AXH13027.1"/>
    </source>
</evidence>
<evidence type="ECO:0000313" key="4">
    <source>
        <dbReference type="Proteomes" id="UP000289193"/>
    </source>
</evidence>
<protein>
    <submittedName>
        <fullName evidence="1">Transcriptional regulator, MarR family</fullName>
    </submittedName>
</protein>
<gene>
    <name evidence="1" type="ORF">ABIV_2052</name>
    <name evidence="2" type="ORF">CRV05_11315</name>
</gene>
<reference evidence="2 4" key="1">
    <citation type="submission" date="2017-10" db="EMBL/GenBank/DDBJ databases">
        <title>Genomics of the genus Arcobacter.</title>
        <authorList>
            <person name="Perez-Cataluna A."/>
            <person name="Figueras M.J."/>
        </authorList>
    </citation>
    <scope>NUCLEOTIDE SEQUENCE [LARGE SCALE GENOMIC DNA]</scope>
    <source>
        <strain evidence="2 4">CECT 7835</strain>
    </source>
</reference>
<dbReference type="Proteomes" id="UP000253850">
    <property type="component" value="Chromosome"/>
</dbReference>
<dbReference type="KEGG" id="hbv:ABIV_2052"/>